<evidence type="ECO:0000256" key="2">
    <source>
        <dbReference type="ARBA" id="ARBA00009172"/>
    </source>
</evidence>
<evidence type="ECO:0000256" key="8">
    <source>
        <dbReference type="ARBA" id="ARBA00041910"/>
    </source>
</evidence>
<dbReference type="Pfam" id="PF05978">
    <property type="entry name" value="UNC-93"/>
    <property type="match status" value="1"/>
</dbReference>
<name>A0A1B6LNP1_9HEMI</name>
<dbReference type="EMBL" id="GEBQ01014731">
    <property type="protein sequence ID" value="JAT25246.1"/>
    <property type="molecule type" value="Transcribed_RNA"/>
</dbReference>
<evidence type="ECO:0000256" key="5">
    <source>
        <dbReference type="ARBA" id="ARBA00023136"/>
    </source>
</evidence>
<feature type="transmembrane region" description="Helical" evidence="9">
    <location>
        <begin position="63"/>
        <end position="82"/>
    </location>
</feature>
<dbReference type="InterPro" id="IPR051617">
    <property type="entry name" value="UNC-93-like_regulator"/>
</dbReference>
<protein>
    <recommendedName>
        <fullName evidence="7">UNC93-like protein MFSD11</fullName>
    </recommendedName>
    <alternativeName>
        <fullName evidence="8">Major facilitator superfamily domain-containing protein 11</fullName>
    </alternativeName>
</protein>
<dbReference type="GO" id="GO:0016020">
    <property type="term" value="C:membrane"/>
    <property type="evidence" value="ECO:0007669"/>
    <property type="project" value="UniProtKB-SubCell"/>
</dbReference>
<evidence type="ECO:0000256" key="1">
    <source>
        <dbReference type="ARBA" id="ARBA00004141"/>
    </source>
</evidence>
<keyword evidence="6" id="KW-0325">Glycoprotein</keyword>
<evidence type="ECO:0000256" key="9">
    <source>
        <dbReference type="SAM" id="Phobius"/>
    </source>
</evidence>
<feature type="transmembrane region" description="Helical" evidence="9">
    <location>
        <begin position="94"/>
        <end position="115"/>
    </location>
</feature>
<comment type="similarity">
    <text evidence="2">Belongs to the unc-93 family.</text>
</comment>
<comment type="subcellular location">
    <subcellularLocation>
        <location evidence="1">Membrane</location>
        <topology evidence="1">Multi-pass membrane protein</topology>
    </subcellularLocation>
</comment>
<evidence type="ECO:0000256" key="4">
    <source>
        <dbReference type="ARBA" id="ARBA00022989"/>
    </source>
</evidence>
<dbReference type="InterPro" id="IPR036259">
    <property type="entry name" value="MFS_trans_sf"/>
</dbReference>
<organism evidence="10">
    <name type="scientific">Graphocephala atropunctata</name>
    <dbReference type="NCBI Taxonomy" id="36148"/>
    <lineage>
        <taxon>Eukaryota</taxon>
        <taxon>Metazoa</taxon>
        <taxon>Ecdysozoa</taxon>
        <taxon>Arthropoda</taxon>
        <taxon>Hexapoda</taxon>
        <taxon>Insecta</taxon>
        <taxon>Pterygota</taxon>
        <taxon>Neoptera</taxon>
        <taxon>Paraneoptera</taxon>
        <taxon>Hemiptera</taxon>
        <taxon>Auchenorrhyncha</taxon>
        <taxon>Membracoidea</taxon>
        <taxon>Cicadellidae</taxon>
        <taxon>Cicadellinae</taxon>
        <taxon>Cicadellini</taxon>
        <taxon>Graphocephala</taxon>
    </lineage>
</organism>
<feature type="transmembrane region" description="Helical" evidence="9">
    <location>
        <begin position="22"/>
        <end position="43"/>
    </location>
</feature>
<dbReference type="PANTHER" id="PTHR23294">
    <property type="entry name" value="ET TRANSLATION PRODUCT-RELATED"/>
    <property type="match status" value="1"/>
</dbReference>
<feature type="non-terminal residue" evidence="10">
    <location>
        <position position="1"/>
    </location>
</feature>
<evidence type="ECO:0000256" key="7">
    <source>
        <dbReference type="ARBA" id="ARBA00040302"/>
    </source>
</evidence>
<dbReference type="InterPro" id="IPR010291">
    <property type="entry name" value="Ion_channel_UNC-93"/>
</dbReference>
<evidence type="ECO:0000256" key="3">
    <source>
        <dbReference type="ARBA" id="ARBA00022692"/>
    </source>
</evidence>
<accession>A0A1B6LNP1</accession>
<dbReference type="PANTHER" id="PTHR23294:SF0">
    <property type="entry name" value="UNC93-LIKE PROTEIN MFSD11"/>
    <property type="match status" value="1"/>
</dbReference>
<sequence>SPDSGPLEALGKTWTLFTSRNILVLFSTFCYTGLQQAFISGIYGPSIGFTLQFGDQSKQLVPLSGIFVGLGNFLGGAGQFLWSGYIQKITYCRSWLVLLAFVSGCTAYIIVFFNIPDKAVFGNTYDHAAIDSSKGLAVLCSFLLGLGDSLLNTQNFSILAVLHPDSSSQTTAIYMLSKAMCVSLSFFCSSHLGLHILLPTLISAALLSSLAFCTVDRRAFKLQQQRRDTGVDLTLDH</sequence>
<dbReference type="SUPFAM" id="SSF103473">
    <property type="entry name" value="MFS general substrate transporter"/>
    <property type="match status" value="1"/>
</dbReference>
<keyword evidence="5 9" id="KW-0472">Membrane</keyword>
<feature type="transmembrane region" description="Helical" evidence="9">
    <location>
        <begin position="198"/>
        <end position="215"/>
    </location>
</feature>
<evidence type="ECO:0000256" key="6">
    <source>
        <dbReference type="ARBA" id="ARBA00023180"/>
    </source>
</evidence>
<keyword evidence="4 9" id="KW-1133">Transmembrane helix</keyword>
<evidence type="ECO:0000313" key="10">
    <source>
        <dbReference type="EMBL" id="JAT25246.1"/>
    </source>
</evidence>
<proteinExistence type="inferred from homology"/>
<reference evidence="10" key="1">
    <citation type="submission" date="2015-11" db="EMBL/GenBank/DDBJ databases">
        <title>De novo transcriptome assembly of four potential Pierce s Disease insect vectors from Arizona vineyards.</title>
        <authorList>
            <person name="Tassone E.E."/>
        </authorList>
    </citation>
    <scope>NUCLEOTIDE SEQUENCE</scope>
</reference>
<dbReference type="AlphaFoldDB" id="A0A1B6LNP1"/>
<keyword evidence="3 9" id="KW-0812">Transmembrane</keyword>
<gene>
    <name evidence="10" type="ORF">g.8538</name>
</gene>